<proteinExistence type="predicted"/>
<protein>
    <submittedName>
        <fullName evidence="1">Uncharacterized protein</fullName>
    </submittedName>
</protein>
<gene>
    <name evidence="1" type="ORF">EHC69_28665</name>
</gene>
<organism evidence="1 2">
    <name type="scientific">Vibrio parahaemolyticus</name>
    <dbReference type="NCBI Taxonomy" id="670"/>
    <lineage>
        <taxon>Bacteria</taxon>
        <taxon>Pseudomonadati</taxon>
        <taxon>Pseudomonadota</taxon>
        <taxon>Gammaproteobacteria</taxon>
        <taxon>Vibrionales</taxon>
        <taxon>Vibrionaceae</taxon>
        <taxon>Vibrio</taxon>
    </lineage>
</organism>
<dbReference type="AlphaFoldDB" id="A0AAX1G0T0"/>
<dbReference type="Proteomes" id="UP000464718">
    <property type="component" value="Plasmid pvpsd2016-3"/>
</dbReference>
<keyword evidence="1" id="KW-0614">Plasmid</keyword>
<name>A0AAX1G0T0_VIBPH</name>
<sequence length="115" mass="13399">MEQPIPLDHALALAYFKEGFPYGEDNHRLFEEVSNGGDLEFFTLVLEQFIPVSERYLATFELDAPDRLYLFYGEAFPYQLKQLLEHNPNPTDSLLEQCAQRALQTLAQTMRDIRQ</sequence>
<accession>A0AAX1G0T0</accession>
<reference evidence="1 2" key="1">
    <citation type="submission" date="2018-12" db="EMBL/GenBank/DDBJ databases">
        <title>Genomic insights into the evolutionary origins and pathogenicity of five Vibrio parahaemolyticus strains isolated from the shrimp with acute hepatopancreatic necrosis disease (AHPND).</title>
        <authorList>
            <person name="Yang Q."/>
            <person name="Dong X."/>
            <person name="Xie G."/>
            <person name="Fu S."/>
            <person name="Zou P."/>
            <person name="Sun J."/>
            <person name="Wang Y."/>
            <person name="Huang J."/>
        </authorList>
    </citation>
    <scope>NUCLEOTIDE SEQUENCE [LARGE SCALE GENOMIC DNA]</scope>
    <source>
        <strain evidence="1 2">20160303005-1</strain>
        <plasmid evidence="2">pvpsd2016-3</plasmid>
    </source>
</reference>
<dbReference type="EMBL" id="CP034302">
    <property type="protein sequence ID" value="QHH13233.1"/>
    <property type="molecule type" value="Genomic_DNA"/>
</dbReference>
<geneLocation type="plasmid" evidence="2">
    <name>pvpsd2016-3</name>
</geneLocation>
<dbReference type="RefSeq" id="WP_086482475.1">
    <property type="nucleotide sequence ID" value="NZ_CP034302.1"/>
</dbReference>
<evidence type="ECO:0000313" key="1">
    <source>
        <dbReference type="EMBL" id="QHH13233.1"/>
    </source>
</evidence>
<evidence type="ECO:0000313" key="2">
    <source>
        <dbReference type="Proteomes" id="UP000464718"/>
    </source>
</evidence>